<dbReference type="Pfam" id="PF01048">
    <property type="entry name" value="PNP_UDP_1"/>
    <property type="match status" value="1"/>
</dbReference>
<comment type="catalytic activity">
    <reaction evidence="7">
        <text>2'-deoxyguanosine + phosphate = 2-deoxy-alpha-D-ribose 1-phosphate + guanine</text>
        <dbReference type="Rhea" id="RHEA:27738"/>
        <dbReference type="ChEBI" id="CHEBI:16235"/>
        <dbReference type="ChEBI" id="CHEBI:17172"/>
        <dbReference type="ChEBI" id="CHEBI:43474"/>
        <dbReference type="ChEBI" id="CHEBI:57259"/>
        <dbReference type="EC" id="2.4.2.1"/>
    </reaction>
</comment>
<keyword evidence="5" id="KW-0808">Transferase</keyword>
<dbReference type="GO" id="GO:0004731">
    <property type="term" value="F:purine-nucleoside phosphorylase activity"/>
    <property type="evidence" value="ECO:0007669"/>
    <property type="project" value="UniProtKB-EC"/>
</dbReference>
<evidence type="ECO:0000313" key="12">
    <source>
        <dbReference type="EMBL" id="CAD7664954.1"/>
    </source>
</evidence>
<evidence type="ECO:0000313" key="13">
    <source>
        <dbReference type="Proteomes" id="UP000728032"/>
    </source>
</evidence>
<feature type="domain" description="Nucleoside phosphorylase" evidence="11">
    <location>
        <begin position="3"/>
        <end position="85"/>
    </location>
</feature>
<dbReference type="PANTHER" id="PTHR11904">
    <property type="entry name" value="METHYLTHIOADENOSINE/PURINE NUCLEOSIDE PHOSPHORYLASE"/>
    <property type="match status" value="1"/>
</dbReference>
<dbReference type="GO" id="GO:0005737">
    <property type="term" value="C:cytoplasm"/>
    <property type="evidence" value="ECO:0007669"/>
    <property type="project" value="TreeGrafter"/>
</dbReference>
<sequence length="97" mass="10643">MNNAYNKDLIKLAKHCASGLGLNSFMREGVYVMTGGPNYETIAEIRFLVNYGDAIGMSTAHEVTVAHHCGLKVFGMSLITNKCISDYESKEAANHEE</sequence>
<feature type="non-terminal residue" evidence="12">
    <location>
        <position position="97"/>
    </location>
</feature>
<name>A0A7R9R1E0_9ACAR</name>
<dbReference type="UniPathway" id="UPA00606"/>
<dbReference type="OrthoDB" id="10261782at2759"/>
<comment type="catalytic activity">
    <reaction evidence="6">
        <text>inosine + phosphate = alpha-D-ribose 1-phosphate + hypoxanthine</text>
        <dbReference type="Rhea" id="RHEA:27646"/>
        <dbReference type="ChEBI" id="CHEBI:17368"/>
        <dbReference type="ChEBI" id="CHEBI:17596"/>
        <dbReference type="ChEBI" id="CHEBI:43474"/>
        <dbReference type="ChEBI" id="CHEBI:57720"/>
        <dbReference type="EC" id="2.4.2.1"/>
    </reaction>
</comment>
<evidence type="ECO:0000256" key="9">
    <source>
        <dbReference type="ARBA" id="ARBA00023970"/>
    </source>
</evidence>
<evidence type="ECO:0000256" key="7">
    <source>
        <dbReference type="ARBA" id="ARBA00023929"/>
    </source>
</evidence>
<dbReference type="InterPro" id="IPR000845">
    <property type="entry name" value="Nucleoside_phosphorylase_d"/>
</dbReference>
<dbReference type="InterPro" id="IPR035994">
    <property type="entry name" value="Nucleoside_phosphorylase_sf"/>
</dbReference>
<evidence type="ECO:0000256" key="10">
    <source>
        <dbReference type="ARBA" id="ARBA00031036"/>
    </source>
</evidence>
<dbReference type="Proteomes" id="UP000728032">
    <property type="component" value="Unassembled WGS sequence"/>
</dbReference>
<comment type="catalytic activity">
    <reaction evidence="8">
        <text>2'-deoxyinosine + phosphate = 2-deoxy-alpha-D-ribose 1-phosphate + hypoxanthine</text>
        <dbReference type="Rhea" id="RHEA:27750"/>
        <dbReference type="ChEBI" id="CHEBI:17368"/>
        <dbReference type="ChEBI" id="CHEBI:28997"/>
        <dbReference type="ChEBI" id="CHEBI:43474"/>
        <dbReference type="ChEBI" id="CHEBI:57259"/>
        <dbReference type="EC" id="2.4.2.1"/>
    </reaction>
</comment>
<dbReference type="AlphaFoldDB" id="A0A7R9R1E0"/>
<protein>
    <recommendedName>
        <fullName evidence="3">purine-nucleoside phosphorylase</fullName>
        <ecNumber evidence="3">2.4.2.1</ecNumber>
    </recommendedName>
    <alternativeName>
        <fullName evidence="10">Inosine-guanosine phosphorylase</fullName>
    </alternativeName>
</protein>
<dbReference type="GO" id="GO:0009116">
    <property type="term" value="P:nucleoside metabolic process"/>
    <property type="evidence" value="ECO:0007669"/>
    <property type="project" value="InterPro"/>
</dbReference>
<evidence type="ECO:0000256" key="5">
    <source>
        <dbReference type="ARBA" id="ARBA00022679"/>
    </source>
</evidence>
<accession>A0A7R9R1E0</accession>
<comment type="catalytic activity">
    <reaction evidence="9">
        <text>guanosine + phosphate = alpha-D-ribose 1-phosphate + guanine</text>
        <dbReference type="Rhea" id="RHEA:13233"/>
        <dbReference type="ChEBI" id="CHEBI:16235"/>
        <dbReference type="ChEBI" id="CHEBI:16750"/>
        <dbReference type="ChEBI" id="CHEBI:43474"/>
        <dbReference type="ChEBI" id="CHEBI:57720"/>
        <dbReference type="EC" id="2.4.2.1"/>
    </reaction>
</comment>
<dbReference type="InterPro" id="IPR011268">
    <property type="entry name" value="Purine_phosphorylase"/>
</dbReference>
<gene>
    <name evidence="12" type="ORF">ONB1V03_LOCUS21512</name>
</gene>
<evidence type="ECO:0000256" key="3">
    <source>
        <dbReference type="ARBA" id="ARBA00011886"/>
    </source>
</evidence>
<reference evidence="12" key="1">
    <citation type="submission" date="2020-11" db="EMBL/GenBank/DDBJ databases">
        <authorList>
            <person name="Tran Van P."/>
        </authorList>
    </citation>
    <scope>NUCLEOTIDE SEQUENCE</scope>
</reference>
<evidence type="ECO:0000256" key="6">
    <source>
        <dbReference type="ARBA" id="ARBA00023918"/>
    </source>
</evidence>
<evidence type="ECO:0000259" key="11">
    <source>
        <dbReference type="Pfam" id="PF01048"/>
    </source>
</evidence>
<dbReference type="Gene3D" id="3.40.50.1580">
    <property type="entry name" value="Nucleoside phosphorylase domain"/>
    <property type="match status" value="1"/>
</dbReference>
<dbReference type="PANTHER" id="PTHR11904:SF9">
    <property type="entry name" value="PURINE NUCLEOSIDE PHOSPHORYLASE-RELATED"/>
    <property type="match status" value="1"/>
</dbReference>
<evidence type="ECO:0000256" key="1">
    <source>
        <dbReference type="ARBA" id="ARBA00005058"/>
    </source>
</evidence>
<proteinExistence type="inferred from homology"/>
<evidence type="ECO:0000256" key="8">
    <source>
        <dbReference type="ARBA" id="ARBA00023950"/>
    </source>
</evidence>
<evidence type="ECO:0000256" key="2">
    <source>
        <dbReference type="ARBA" id="ARBA00006751"/>
    </source>
</evidence>
<keyword evidence="4" id="KW-0328">Glycosyltransferase</keyword>
<dbReference type="EMBL" id="OC957075">
    <property type="protein sequence ID" value="CAD7664954.1"/>
    <property type="molecule type" value="Genomic_DNA"/>
</dbReference>
<dbReference type="SUPFAM" id="SSF53167">
    <property type="entry name" value="Purine and uridine phosphorylases"/>
    <property type="match status" value="1"/>
</dbReference>
<comment type="pathway">
    <text evidence="1">Purine metabolism; purine nucleoside salvage.</text>
</comment>
<keyword evidence="13" id="KW-1185">Reference proteome</keyword>
<organism evidence="12">
    <name type="scientific">Oppiella nova</name>
    <dbReference type="NCBI Taxonomy" id="334625"/>
    <lineage>
        <taxon>Eukaryota</taxon>
        <taxon>Metazoa</taxon>
        <taxon>Ecdysozoa</taxon>
        <taxon>Arthropoda</taxon>
        <taxon>Chelicerata</taxon>
        <taxon>Arachnida</taxon>
        <taxon>Acari</taxon>
        <taxon>Acariformes</taxon>
        <taxon>Sarcoptiformes</taxon>
        <taxon>Oribatida</taxon>
        <taxon>Brachypylina</taxon>
        <taxon>Oppioidea</taxon>
        <taxon>Oppiidae</taxon>
        <taxon>Oppiella</taxon>
    </lineage>
</organism>
<evidence type="ECO:0000256" key="4">
    <source>
        <dbReference type="ARBA" id="ARBA00022676"/>
    </source>
</evidence>
<dbReference type="EC" id="2.4.2.1" evidence="3"/>
<comment type="similarity">
    <text evidence="2">Belongs to the PNP/MTAP phosphorylase family.</text>
</comment>
<dbReference type="EMBL" id="CAJPVJ010042250">
    <property type="protein sequence ID" value="CAG2182091.1"/>
    <property type="molecule type" value="Genomic_DNA"/>
</dbReference>